<keyword evidence="2 6" id="KW-0436">Ligase</keyword>
<protein>
    <submittedName>
        <fullName evidence="6">Acyl--CoA ligase</fullName>
    </submittedName>
</protein>
<sequence>MRPGTEAKRRAIALRHPVWVEQSLDAYLDRAAHDFAGEPMVLTDAVTLTYADVAAQSRQIAQALRGHGIAPGERVGMVMANHPISVPLLFAIWRVGAVAVPMNTLYRPAELEYAIREADCALLVIMKSFGSRQYAADLDHLVPGWREGRNESLPTLRAAIVFDESEPDALLRRQAGIETDPPPADPIDPHSPAVIMFTSGTTGSPKGVVQTHDNLLRAAYAGAYHQAFEQGRRAVFSLPLYHSFGLVVGLLSGLIVGGAIVPLLKFEPDAILRAVERHRATFLMGVPTMTIALMEQAKIQHYDLSSLTAIHSAAAPTPSWVWRDIQETLGCDEIFTSYGQTETTATIICTLPGDPIEIVSSTQGRVVEAGVAGIAQEDGRIAQFKMIDPETGEDVPWGSAGEICTRGPMNSLGYFRRPEETAKIMLPGGWIRMGDLGQFRDDGNLFLTGRSKELYKSRGELVSPKELEQVLTTHPAISQAFLIGMPDDRWGECGCAWIVLTPGEQIEAQAVIDYLGERVARYKLPRDVWFVEDADLPKTGTGKVQKNVLQQMAAKLIEEIAHAG</sequence>
<dbReference type="Gene3D" id="3.40.50.12780">
    <property type="entry name" value="N-terminal domain of ligase-like"/>
    <property type="match status" value="1"/>
</dbReference>
<evidence type="ECO:0000256" key="3">
    <source>
        <dbReference type="SAM" id="Phobius"/>
    </source>
</evidence>
<gene>
    <name evidence="6" type="ORF">HZF05_07400</name>
</gene>
<dbReference type="Gene3D" id="3.30.300.30">
    <property type="match status" value="1"/>
</dbReference>
<dbReference type="InterPro" id="IPR042099">
    <property type="entry name" value="ANL_N_sf"/>
</dbReference>
<dbReference type="AlphaFoldDB" id="A0A838L354"/>
<proteinExistence type="inferred from homology"/>
<evidence type="ECO:0000256" key="2">
    <source>
        <dbReference type="ARBA" id="ARBA00022598"/>
    </source>
</evidence>
<evidence type="ECO:0000259" key="5">
    <source>
        <dbReference type="Pfam" id="PF13193"/>
    </source>
</evidence>
<dbReference type="Pfam" id="PF13193">
    <property type="entry name" value="AMP-binding_C"/>
    <property type="match status" value="1"/>
</dbReference>
<evidence type="ECO:0000313" key="7">
    <source>
        <dbReference type="Proteomes" id="UP000570166"/>
    </source>
</evidence>
<keyword evidence="7" id="KW-1185">Reference proteome</keyword>
<evidence type="ECO:0000256" key="1">
    <source>
        <dbReference type="ARBA" id="ARBA00006432"/>
    </source>
</evidence>
<dbReference type="PROSITE" id="PS00455">
    <property type="entry name" value="AMP_BINDING"/>
    <property type="match status" value="1"/>
</dbReference>
<comment type="similarity">
    <text evidence="1">Belongs to the ATP-dependent AMP-binding enzyme family.</text>
</comment>
<feature type="transmembrane region" description="Helical" evidence="3">
    <location>
        <begin position="240"/>
        <end position="264"/>
    </location>
</feature>
<dbReference type="InterPro" id="IPR020845">
    <property type="entry name" value="AMP-binding_CS"/>
</dbReference>
<keyword evidence="3" id="KW-0812">Transmembrane</keyword>
<dbReference type="PANTHER" id="PTHR43201:SF5">
    <property type="entry name" value="MEDIUM-CHAIN ACYL-COA LIGASE ACSF2, MITOCHONDRIAL"/>
    <property type="match status" value="1"/>
</dbReference>
<comment type="caution">
    <text evidence="6">The sequence shown here is derived from an EMBL/GenBank/DDBJ whole genome shotgun (WGS) entry which is preliminary data.</text>
</comment>
<dbReference type="InterPro" id="IPR000873">
    <property type="entry name" value="AMP-dep_synth/lig_dom"/>
</dbReference>
<accession>A0A838L354</accession>
<dbReference type="SUPFAM" id="SSF56801">
    <property type="entry name" value="Acetyl-CoA synthetase-like"/>
    <property type="match status" value="1"/>
</dbReference>
<reference evidence="6 7" key="1">
    <citation type="submission" date="2020-07" db="EMBL/GenBank/DDBJ databases">
        <authorList>
            <person name="Sun Q."/>
        </authorList>
    </citation>
    <scope>NUCLEOTIDE SEQUENCE [LARGE SCALE GENOMIC DNA]</scope>
    <source>
        <strain evidence="6 7">CGMCC 1.13654</strain>
    </source>
</reference>
<dbReference type="PANTHER" id="PTHR43201">
    <property type="entry name" value="ACYL-COA SYNTHETASE"/>
    <property type="match status" value="1"/>
</dbReference>
<evidence type="ECO:0000259" key="4">
    <source>
        <dbReference type="Pfam" id="PF00501"/>
    </source>
</evidence>
<organism evidence="6 7">
    <name type="scientific">Sphingomonas chungangi</name>
    <dbReference type="NCBI Taxonomy" id="2683589"/>
    <lineage>
        <taxon>Bacteria</taxon>
        <taxon>Pseudomonadati</taxon>
        <taxon>Pseudomonadota</taxon>
        <taxon>Alphaproteobacteria</taxon>
        <taxon>Sphingomonadales</taxon>
        <taxon>Sphingomonadaceae</taxon>
        <taxon>Sphingomonas</taxon>
    </lineage>
</organism>
<evidence type="ECO:0000313" key="6">
    <source>
        <dbReference type="EMBL" id="MBA2933923.1"/>
    </source>
</evidence>
<dbReference type="GO" id="GO:0031956">
    <property type="term" value="F:medium-chain fatty acid-CoA ligase activity"/>
    <property type="evidence" value="ECO:0007669"/>
    <property type="project" value="TreeGrafter"/>
</dbReference>
<feature type="domain" description="AMP-binding enzyme C-terminal" evidence="5">
    <location>
        <begin position="466"/>
        <end position="543"/>
    </location>
</feature>
<dbReference type="GO" id="GO:0006631">
    <property type="term" value="P:fatty acid metabolic process"/>
    <property type="evidence" value="ECO:0007669"/>
    <property type="project" value="TreeGrafter"/>
</dbReference>
<keyword evidence="3" id="KW-0472">Membrane</keyword>
<dbReference type="RefSeq" id="WP_160365538.1">
    <property type="nucleotide sequence ID" value="NZ_JACEIB010000004.1"/>
</dbReference>
<dbReference type="Pfam" id="PF00501">
    <property type="entry name" value="AMP-binding"/>
    <property type="match status" value="1"/>
</dbReference>
<keyword evidence="3" id="KW-1133">Transmembrane helix</keyword>
<name>A0A838L354_9SPHN</name>
<dbReference type="Proteomes" id="UP000570166">
    <property type="component" value="Unassembled WGS sequence"/>
</dbReference>
<dbReference type="EMBL" id="JACEIB010000004">
    <property type="protein sequence ID" value="MBA2933923.1"/>
    <property type="molecule type" value="Genomic_DNA"/>
</dbReference>
<dbReference type="InterPro" id="IPR045851">
    <property type="entry name" value="AMP-bd_C_sf"/>
</dbReference>
<feature type="domain" description="AMP-dependent synthetase/ligase" evidence="4">
    <location>
        <begin position="29"/>
        <end position="415"/>
    </location>
</feature>
<dbReference type="InterPro" id="IPR025110">
    <property type="entry name" value="AMP-bd_C"/>
</dbReference>